<dbReference type="Proteomes" id="UP001597440">
    <property type="component" value="Unassembled WGS sequence"/>
</dbReference>
<evidence type="ECO:0000313" key="3">
    <source>
        <dbReference type="Proteomes" id="UP001597440"/>
    </source>
</evidence>
<proteinExistence type="predicted"/>
<gene>
    <name evidence="2" type="ORF">ACFSQW_22580</name>
</gene>
<organism evidence="2 3">
    <name type="scientific">Sphingobacterium tabacisoli</name>
    <dbReference type="NCBI Taxonomy" id="2044855"/>
    <lineage>
        <taxon>Bacteria</taxon>
        <taxon>Pseudomonadati</taxon>
        <taxon>Bacteroidota</taxon>
        <taxon>Sphingobacteriia</taxon>
        <taxon>Sphingobacteriales</taxon>
        <taxon>Sphingobacteriaceae</taxon>
        <taxon>Sphingobacterium</taxon>
    </lineage>
</organism>
<reference evidence="3" key="1">
    <citation type="journal article" date="2019" name="Int. J. Syst. Evol. Microbiol.">
        <title>The Global Catalogue of Microorganisms (GCM) 10K type strain sequencing project: providing services to taxonomists for standard genome sequencing and annotation.</title>
        <authorList>
            <consortium name="The Broad Institute Genomics Platform"/>
            <consortium name="The Broad Institute Genome Sequencing Center for Infectious Disease"/>
            <person name="Wu L."/>
            <person name="Ma J."/>
        </authorList>
    </citation>
    <scope>NUCLEOTIDE SEQUENCE [LARGE SCALE GENOMIC DNA]</scope>
    <source>
        <strain evidence="3">KCTC 52298</strain>
    </source>
</reference>
<sequence>MDKQTKINYFYYYHIVAYFVLIGALYGQSFVGEFFWGEIIQFLHLFLLIITLPINFISLALVYFGSASLLSITIVQGLFFVISLLIFNSVVKESNQSDEISE</sequence>
<keyword evidence="1" id="KW-0472">Membrane</keyword>
<dbReference type="RefSeq" id="WP_210354428.1">
    <property type="nucleotide sequence ID" value="NZ_JAEQMU010000002.1"/>
</dbReference>
<evidence type="ECO:0000313" key="2">
    <source>
        <dbReference type="EMBL" id="MFD2557195.1"/>
    </source>
</evidence>
<keyword evidence="3" id="KW-1185">Reference proteome</keyword>
<comment type="caution">
    <text evidence="2">The sequence shown here is derived from an EMBL/GenBank/DDBJ whole genome shotgun (WGS) entry which is preliminary data.</text>
</comment>
<feature type="transmembrane region" description="Helical" evidence="1">
    <location>
        <begin position="9"/>
        <end position="27"/>
    </location>
</feature>
<accession>A0ABW5LAX8</accession>
<keyword evidence="1" id="KW-1133">Transmembrane helix</keyword>
<keyword evidence="1" id="KW-0812">Transmembrane</keyword>
<feature type="transmembrane region" description="Helical" evidence="1">
    <location>
        <begin position="69"/>
        <end position="87"/>
    </location>
</feature>
<name>A0ABW5LAX8_9SPHI</name>
<feature type="transmembrane region" description="Helical" evidence="1">
    <location>
        <begin position="39"/>
        <end position="62"/>
    </location>
</feature>
<dbReference type="EMBL" id="JBHULD010000025">
    <property type="protein sequence ID" value="MFD2557195.1"/>
    <property type="molecule type" value="Genomic_DNA"/>
</dbReference>
<evidence type="ECO:0000256" key="1">
    <source>
        <dbReference type="SAM" id="Phobius"/>
    </source>
</evidence>
<protein>
    <submittedName>
        <fullName evidence="2">Uncharacterized protein</fullName>
    </submittedName>
</protein>